<accession>A0A4S2FSM4</accession>
<keyword evidence="6 11" id="KW-0812">Transmembrane</keyword>
<dbReference type="Pfam" id="PF02687">
    <property type="entry name" value="FtsX"/>
    <property type="match status" value="1"/>
</dbReference>
<comment type="caution">
    <text evidence="14">The sequence shown here is derived from an EMBL/GenBank/DDBJ whole genome shotgun (WGS) entry which is preliminary data.</text>
</comment>
<dbReference type="RefSeq" id="WP_128712266.1">
    <property type="nucleotide sequence ID" value="NZ_CAMQSA010000013.1"/>
</dbReference>
<dbReference type="EMBL" id="SRYD01000042">
    <property type="protein sequence ID" value="TGY72233.1"/>
    <property type="molecule type" value="Genomic_DNA"/>
</dbReference>
<proteinExistence type="inferred from homology"/>
<dbReference type="InterPro" id="IPR040690">
    <property type="entry name" value="FtsX_ECD"/>
</dbReference>
<dbReference type="Proteomes" id="UP000306630">
    <property type="component" value="Unassembled WGS sequence"/>
</dbReference>
<comment type="similarity">
    <text evidence="2 10">Belongs to the ABC-4 integral membrane protein family. FtsX subfamily.</text>
</comment>
<evidence type="ECO:0000256" key="9">
    <source>
        <dbReference type="ARBA" id="ARBA00023306"/>
    </source>
</evidence>
<name>A0A4S2FSM4_9BACT</name>
<feature type="domain" description="ABC3 transporter permease C-terminal" evidence="12">
    <location>
        <begin position="167"/>
        <end position="276"/>
    </location>
</feature>
<dbReference type="PANTHER" id="PTHR47755:SF1">
    <property type="entry name" value="CELL DIVISION PROTEIN FTSX"/>
    <property type="match status" value="1"/>
</dbReference>
<feature type="transmembrane region" description="Helical" evidence="11">
    <location>
        <begin position="254"/>
        <end position="275"/>
    </location>
</feature>
<evidence type="ECO:0000313" key="15">
    <source>
        <dbReference type="Proteomes" id="UP000306630"/>
    </source>
</evidence>
<evidence type="ECO:0000256" key="3">
    <source>
        <dbReference type="ARBA" id="ARBA00021907"/>
    </source>
</evidence>
<keyword evidence="8 10" id="KW-0472">Membrane</keyword>
<evidence type="ECO:0000256" key="8">
    <source>
        <dbReference type="ARBA" id="ARBA00023136"/>
    </source>
</evidence>
<dbReference type="Pfam" id="PF18075">
    <property type="entry name" value="FtsX_ECD"/>
    <property type="match status" value="1"/>
</dbReference>
<dbReference type="Gene3D" id="3.30.70.3040">
    <property type="match status" value="1"/>
</dbReference>
<keyword evidence="9 10" id="KW-0131">Cell cycle</keyword>
<evidence type="ECO:0000256" key="11">
    <source>
        <dbReference type="SAM" id="Phobius"/>
    </source>
</evidence>
<sequence length="290" mass="30949">MRQQGRKGIPIFTSQLTATLSVAMVLLLLGLIALLGIGAHTVTDGIRSSVGFDVVLSDSVKTSEVNALKQVLTSSPYALSVAYRSSDDAMARWQQDTGEDLMEVLGVNPFNGEIEVKVRPQYAATDSLALIIKPVAKMAGVKKVTVNARMIDDVNRNLRAVFVVLGVVALILLVISLALINNTVHLDIYSRRFLIHTMTLVGATGAFIRRPFLVSNVISGLIAGLIADMILAGGIVAIGSGDPVISSLVTWNEVAVVLAGVVLAGMLICLVASVFSTNRYLYASYDDMFK</sequence>
<dbReference type="AlphaFoldDB" id="A0A4S2FSM4"/>
<organism evidence="14 15">
    <name type="scientific">Muribaculum intestinale</name>
    <dbReference type="NCBI Taxonomy" id="1796646"/>
    <lineage>
        <taxon>Bacteria</taxon>
        <taxon>Pseudomonadati</taxon>
        <taxon>Bacteroidota</taxon>
        <taxon>Bacteroidia</taxon>
        <taxon>Bacteroidales</taxon>
        <taxon>Muribaculaceae</taxon>
        <taxon>Muribaculum</taxon>
    </lineage>
</organism>
<feature type="transmembrane region" description="Helical" evidence="11">
    <location>
        <begin position="158"/>
        <end position="180"/>
    </location>
</feature>
<comment type="subcellular location">
    <subcellularLocation>
        <location evidence="1">Cell membrane</location>
        <topology evidence="1">Multi-pass membrane protein</topology>
    </subcellularLocation>
</comment>
<feature type="domain" description="FtsX extracellular" evidence="13">
    <location>
        <begin position="53"/>
        <end position="144"/>
    </location>
</feature>
<evidence type="ECO:0000256" key="4">
    <source>
        <dbReference type="ARBA" id="ARBA00022475"/>
    </source>
</evidence>
<evidence type="ECO:0000256" key="10">
    <source>
        <dbReference type="PIRNR" id="PIRNR003097"/>
    </source>
</evidence>
<feature type="transmembrane region" description="Helical" evidence="11">
    <location>
        <begin position="20"/>
        <end position="39"/>
    </location>
</feature>
<evidence type="ECO:0000256" key="1">
    <source>
        <dbReference type="ARBA" id="ARBA00004651"/>
    </source>
</evidence>
<evidence type="ECO:0000259" key="12">
    <source>
        <dbReference type="Pfam" id="PF02687"/>
    </source>
</evidence>
<keyword evidence="7 11" id="KW-1133">Transmembrane helix</keyword>
<dbReference type="GO" id="GO:0005886">
    <property type="term" value="C:plasma membrane"/>
    <property type="evidence" value="ECO:0007669"/>
    <property type="project" value="UniProtKB-SubCell"/>
</dbReference>
<evidence type="ECO:0000256" key="2">
    <source>
        <dbReference type="ARBA" id="ARBA00007379"/>
    </source>
</evidence>
<feature type="transmembrane region" description="Helical" evidence="11">
    <location>
        <begin position="192"/>
        <end position="208"/>
    </location>
</feature>
<feature type="transmembrane region" description="Helical" evidence="11">
    <location>
        <begin position="220"/>
        <end position="239"/>
    </location>
</feature>
<dbReference type="InterPro" id="IPR003838">
    <property type="entry name" value="ABC3_permease_C"/>
</dbReference>
<keyword evidence="5 10" id="KW-0132">Cell division</keyword>
<evidence type="ECO:0000256" key="6">
    <source>
        <dbReference type="ARBA" id="ARBA00022692"/>
    </source>
</evidence>
<protein>
    <recommendedName>
        <fullName evidence="3 10">Cell division protein FtsX</fullName>
    </recommendedName>
</protein>
<dbReference type="GO" id="GO:0051301">
    <property type="term" value="P:cell division"/>
    <property type="evidence" value="ECO:0007669"/>
    <property type="project" value="UniProtKB-KW"/>
</dbReference>
<evidence type="ECO:0000313" key="14">
    <source>
        <dbReference type="EMBL" id="TGY72233.1"/>
    </source>
</evidence>
<keyword evidence="4 10" id="KW-1003">Cell membrane</keyword>
<evidence type="ECO:0000256" key="5">
    <source>
        <dbReference type="ARBA" id="ARBA00022618"/>
    </source>
</evidence>
<dbReference type="InterPro" id="IPR004513">
    <property type="entry name" value="FtsX"/>
</dbReference>
<evidence type="ECO:0000256" key="7">
    <source>
        <dbReference type="ARBA" id="ARBA00022989"/>
    </source>
</evidence>
<reference evidence="14 15" key="1">
    <citation type="submission" date="2019-04" db="EMBL/GenBank/DDBJ databases">
        <title>Microbes associate with the intestines of laboratory mice.</title>
        <authorList>
            <person name="Navarre W."/>
            <person name="Wong E."/>
            <person name="Huang K."/>
            <person name="Tropini C."/>
            <person name="Ng K."/>
            <person name="Yu B."/>
        </authorList>
    </citation>
    <scope>NUCLEOTIDE SEQUENCE [LARGE SCALE GENOMIC DNA]</scope>
    <source>
        <strain evidence="14 15">NM06_A21</strain>
    </source>
</reference>
<evidence type="ECO:0000259" key="13">
    <source>
        <dbReference type="Pfam" id="PF18075"/>
    </source>
</evidence>
<gene>
    <name evidence="14" type="ORF">E5333_10500</name>
</gene>
<dbReference type="PANTHER" id="PTHR47755">
    <property type="entry name" value="CELL DIVISION PROTEIN FTSX"/>
    <property type="match status" value="1"/>
</dbReference>
<dbReference type="PIRSF" id="PIRSF003097">
    <property type="entry name" value="FtsX"/>
    <property type="match status" value="1"/>
</dbReference>